<dbReference type="GO" id="GO:0016874">
    <property type="term" value="F:ligase activity"/>
    <property type="evidence" value="ECO:0007669"/>
    <property type="project" value="UniProtKB-KW"/>
</dbReference>
<dbReference type="GO" id="GO:0061630">
    <property type="term" value="F:ubiquitin protein ligase activity"/>
    <property type="evidence" value="ECO:0007669"/>
    <property type="project" value="UniProtKB-EC"/>
</dbReference>
<dbReference type="EMBL" id="NKXO01000020">
    <property type="protein sequence ID" value="PKQ69263.1"/>
    <property type="molecule type" value="Genomic_DNA"/>
</dbReference>
<feature type="transmembrane region" description="Helical" evidence="12">
    <location>
        <begin position="251"/>
        <end position="271"/>
    </location>
</feature>
<dbReference type="PANTHER" id="PTHR47568">
    <property type="match status" value="1"/>
</dbReference>
<keyword evidence="5 12" id="KW-0812">Transmembrane</keyword>
<keyword evidence="6" id="KW-0479">Metal-binding</keyword>
<name>A0A2N3IGB4_9BACT</name>
<dbReference type="Proteomes" id="UP000233387">
    <property type="component" value="Unassembled WGS sequence"/>
</dbReference>
<keyword evidence="10 12" id="KW-1133">Transmembrane helix</keyword>
<evidence type="ECO:0000256" key="6">
    <source>
        <dbReference type="ARBA" id="ARBA00022723"/>
    </source>
</evidence>
<dbReference type="RefSeq" id="WP_101358687.1">
    <property type="nucleotide sequence ID" value="NZ_NKXO01000020.1"/>
</dbReference>
<evidence type="ECO:0000256" key="11">
    <source>
        <dbReference type="ARBA" id="ARBA00023136"/>
    </source>
</evidence>
<evidence type="ECO:0000256" key="2">
    <source>
        <dbReference type="ARBA" id="ARBA00004141"/>
    </source>
</evidence>
<evidence type="ECO:0000256" key="8">
    <source>
        <dbReference type="ARBA" id="ARBA00022786"/>
    </source>
</evidence>
<evidence type="ECO:0000256" key="1">
    <source>
        <dbReference type="ARBA" id="ARBA00000900"/>
    </source>
</evidence>
<evidence type="ECO:0000256" key="12">
    <source>
        <dbReference type="SAM" id="Phobius"/>
    </source>
</evidence>
<keyword evidence="7" id="KW-0863">Zinc-finger</keyword>
<dbReference type="GO" id="GO:0016567">
    <property type="term" value="P:protein ubiquitination"/>
    <property type="evidence" value="ECO:0007669"/>
    <property type="project" value="InterPro"/>
</dbReference>
<keyword evidence="11 12" id="KW-0472">Membrane</keyword>
<dbReference type="GO" id="GO:0008270">
    <property type="term" value="F:zinc ion binding"/>
    <property type="evidence" value="ECO:0007669"/>
    <property type="project" value="UniProtKB-KW"/>
</dbReference>
<keyword evidence="15" id="KW-1185">Reference proteome</keyword>
<organism evidence="14 15">
    <name type="scientific">Raineya orbicola</name>
    <dbReference type="NCBI Taxonomy" id="2016530"/>
    <lineage>
        <taxon>Bacteria</taxon>
        <taxon>Pseudomonadati</taxon>
        <taxon>Bacteroidota</taxon>
        <taxon>Cytophagia</taxon>
        <taxon>Cytophagales</taxon>
        <taxon>Raineyaceae</taxon>
        <taxon>Raineya</taxon>
    </lineage>
</organism>
<dbReference type="PANTHER" id="PTHR47568:SF2">
    <property type="entry name" value="E3 UBIQUITIN-PROTEIN LIGASE SP1-RELATED"/>
    <property type="match status" value="1"/>
</dbReference>
<evidence type="ECO:0000313" key="14">
    <source>
        <dbReference type="EMBL" id="PKQ69263.1"/>
    </source>
</evidence>
<keyword evidence="4" id="KW-0808">Transferase</keyword>
<comment type="catalytic activity">
    <reaction evidence="1">
        <text>S-ubiquitinyl-[E2 ubiquitin-conjugating enzyme]-L-cysteine + [acceptor protein]-L-lysine = [E2 ubiquitin-conjugating enzyme]-L-cysteine + N(6)-ubiquitinyl-[acceptor protein]-L-lysine.</text>
        <dbReference type="EC" id="2.3.2.27"/>
    </reaction>
</comment>
<evidence type="ECO:0000256" key="7">
    <source>
        <dbReference type="ARBA" id="ARBA00022771"/>
    </source>
</evidence>
<dbReference type="AlphaFoldDB" id="A0A2N3IGB4"/>
<dbReference type="Pfam" id="PF12483">
    <property type="entry name" value="GIDE"/>
    <property type="match status" value="1"/>
</dbReference>
<gene>
    <name evidence="14" type="ORF">Rain11_1416</name>
</gene>
<dbReference type="InterPro" id="IPR022170">
    <property type="entry name" value="MUL1-like"/>
</dbReference>
<evidence type="ECO:0000256" key="10">
    <source>
        <dbReference type="ARBA" id="ARBA00022989"/>
    </source>
</evidence>
<sequence length="274" mass="30899">MGFIIAGIICIAIAVGLWFYRKSQLDKSLNIRYQQTTTAKNIWENYEDIVATVGQGHYTEVVEVKGIAKCNNPLLADHSEKPVVYYKAYIIHEYEVQEQERDNNGNTRWVTRRKSETISSNEQSVPFYIDDGSGKTIAVNPALAEKHTTTTVDRFERELSQGYLNQHRNTSWGMQLMSFLNNVGTYGSRTLGYRLVEECIPVNARLYVYGEANDKDGELTISKPRDTNQHFIVSVKSEEELVQSAESSAKWSLIGAIALVVIGAVLMIVGFTEK</sequence>
<evidence type="ECO:0000313" key="15">
    <source>
        <dbReference type="Proteomes" id="UP000233387"/>
    </source>
</evidence>
<evidence type="ECO:0000256" key="3">
    <source>
        <dbReference type="ARBA" id="ARBA00012483"/>
    </source>
</evidence>
<evidence type="ECO:0000256" key="5">
    <source>
        <dbReference type="ARBA" id="ARBA00022692"/>
    </source>
</evidence>
<keyword evidence="9" id="KW-0862">Zinc</keyword>
<protein>
    <recommendedName>
        <fullName evidence="3">RING-type E3 ubiquitin transferase</fullName>
        <ecNumber evidence="3">2.3.2.27</ecNumber>
    </recommendedName>
</protein>
<comment type="caution">
    <text evidence="14">The sequence shown here is derived from an EMBL/GenBank/DDBJ whole genome shotgun (WGS) entry which is preliminary data.</text>
</comment>
<comment type="subcellular location">
    <subcellularLocation>
        <location evidence="2">Membrane</location>
        <topology evidence="2">Multi-pass membrane protein</topology>
    </subcellularLocation>
</comment>
<dbReference type="GO" id="GO:0016020">
    <property type="term" value="C:membrane"/>
    <property type="evidence" value="ECO:0007669"/>
    <property type="project" value="UniProtKB-SubCell"/>
</dbReference>
<evidence type="ECO:0000256" key="4">
    <source>
        <dbReference type="ARBA" id="ARBA00022679"/>
    </source>
</evidence>
<accession>A0A2N3IGB4</accession>
<feature type="domain" description="E3 Ubiquitin ligase MUL1-like" evidence="13">
    <location>
        <begin position="98"/>
        <end position="266"/>
    </location>
</feature>
<reference evidence="14 15" key="1">
    <citation type="submission" date="2017-06" db="EMBL/GenBank/DDBJ databases">
        <title>Raineya orbicola gen. nov., sp. nov. a slightly thermophilic bacterium of the phylum Bacteroidetes and the description of Raineyaceae fam. nov.</title>
        <authorList>
            <person name="Albuquerque L."/>
            <person name="Polonia A.R.M."/>
            <person name="Barroso C."/>
            <person name="Froufe H.J.C."/>
            <person name="Lage O."/>
            <person name="Lobo-Da-Cunha A."/>
            <person name="Egas C."/>
            <person name="Da Costa M.S."/>
        </authorList>
    </citation>
    <scope>NUCLEOTIDE SEQUENCE [LARGE SCALE GENOMIC DNA]</scope>
    <source>
        <strain evidence="14 15">SPSPC-11</strain>
    </source>
</reference>
<dbReference type="EC" id="2.3.2.27" evidence="3"/>
<keyword evidence="14" id="KW-0436">Ligase</keyword>
<evidence type="ECO:0000259" key="13">
    <source>
        <dbReference type="Pfam" id="PF12483"/>
    </source>
</evidence>
<proteinExistence type="predicted"/>
<keyword evidence="8" id="KW-0833">Ubl conjugation pathway</keyword>
<dbReference type="OrthoDB" id="981206at2"/>
<dbReference type="InterPro" id="IPR044231">
    <property type="entry name" value="SP1/SPL1"/>
</dbReference>
<evidence type="ECO:0000256" key="9">
    <source>
        <dbReference type="ARBA" id="ARBA00022833"/>
    </source>
</evidence>